<dbReference type="OrthoDB" id="2356897at2"/>
<dbReference type="GO" id="GO:0006508">
    <property type="term" value="P:proteolysis"/>
    <property type="evidence" value="ECO:0007669"/>
    <property type="project" value="UniProtKB-KW"/>
</dbReference>
<dbReference type="GO" id="GO:0030163">
    <property type="term" value="P:protein catabolic process"/>
    <property type="evidence" value="ECO:0007669"/>
    <property type="project" value="InterPro"/>
</dbReference>
<feature type="active site" evidence="1">
    <location>
        <position position="242"/>
    </location>
</feature>
<gene>
    <name evidence="4" type="ORF">AR543_10985</name>
</gene>
<dbReference type="InterPro" id="IPR008269">
    <property type="entry name" value="Lon_proteolytic"/>
</dbReference>
<dbReference type="RefSeq" id="WP_060534366.1">
    <property type="nucleotide sequence ID" value="NZ_CP013023.1"/>
</dbReference>
<feature type="transmembrane region" description="Helical" evidence="2">
    <location>
        <begin position="16"/>
        <end position="38"/>
    </location>
</feature>
<protein>
    <recommendedName>
        <fullName evidence="1">endopeptidase La</fullName>
        <ecNumber evidence="1">3.4.21.53</ecNumber>
    </recommendedName>
</protein>
<feature type="domain" description="Lon proteolytic" evidence="3">
    <location>
        <begin position="235"/>
        <end position="338"/>
    </location>
</feature>
<keyword evidence="1" id="KW-0720">Serine protease</keyword>
<dbReference type="InterPro" id="IPR020568">
    <property type="entry name" value="Ribosomal_Su5_D2-typ_SF"/>
</dbReference>
<organism evidence="4 5">
    <name type="scientific">Paenibacillus bovis</name>
    <dbReference type="NCBI Taxonomy" id="1616788"/>
    <lineage>
        <taxon>Bacteria</taxon>
        <taxon>Bacillati</taxon>
        <taxon>Bacillota</taxon>
        <taxon>Bacilli</taxon>
        <taxon>Bacillales</taxon>
        <taxon>Paenibacillaceae</taxon>
        <taxon>Paenibacillus</taxon>
    </lineage>
</organism>
<dbReference type="GO" id="GO:0004176">
    <property type="term" value="F:ATP-dependent peptidase activity"/>
    <property type="evidence" value="ECO:0007669"/>
    <property type="project" value="UniProtKB-UniRule"/>
</dbReference>
<name>A0A172ZFR7_9BACL</name>
<dbReference type="SUPFAM" id="SSF54211">
    <property type="entry name" value="Ribosomal protein S5 domain 2-like"/>
    <property type="match status" value="1"/>
</dbReference>
<comment type="similarity">
    <text evidence="1">Belongs to the peptidase S16 family.</text>
</comment>
<keyword evidence="2" id="KW-0812">Transmembrane</keyword>
<dbReference type="EC" id="3.4.21.53" evidence="1"/>
<evidence type="ECO:0000313" key="5">
    <source>
        <dbReference type="Proteomes" id="UP000078148"/>
    </source>
</evidence>
<comment type="catalytic activity">
    <reaction evidence="1">
        <text>Hydrolysis of proteins in presence of ATP.</text>
        <dbReference type="EC" id="3.4.21.53"/>
    </reaction>
</comment>
<dbReference type="PANTHER" id="PTHR10046">
    <property type="entry name" value="ATP DEPENDENT LON PROTEASE FAMILY MEMBER"/>
    <property type="match status" value="1"/>
</dbReference>
<keyword evidence="1" id="KW-0378">Hydrolase</keyword>
<proteinExistence type="inferred from homology"/>
<dbReference type="InterPro" id="IPR001478">
    <property type="entry name" value="PDZ"/>
</dbReference>
<accession>A0A172ZFR7</accession>
<dbReference type="Pfam" id="PF05362">
    <property type="entry name" value="Lon_C"/>
    <property type="match status" value="1"/>
</dbReference>
<dbReference type="Gene3D" id="3.30.230.10">
    <property type="match status" value="1"/>
</dbReference>
<sequence length="342" mass="36966">MSGSKLRQPLSSKRSWLYLLCFILFVYVLVYMPTPYVINAPGSADELKPMVTVSGGDPTEKGTFMMTTVAVSYANMAMLIGSVFDDNEEIGPKPAQSDRKEYEAEQLYYMNSSQSSAVAAAYHRAGIAYSIEPQYVFVINVPEDITQIHGGDRFVKLDGQPVDSFEQLEKLLNSKKAGDIVNVVFDRAGATVEQQITLRSFQGAGGKPRVGFGVSIGEVQKVAPTNPAHEVHFASTSIGGPSAGLMFTLEIYNQLTKGDLTKGYRIAGTGAIDIKGNVGVIGGVQHKVVAAQAKGAEMFFVPQGNYAEAKKQLQKMHSTMKLIPVSTLDDALQELNKLPAKA</sequence>
<keyword evidence="2" id="KW-0472">Membrane</keyword>
<evidence type="ECO:0000256" key="1">
    <source>
        <dbReference type="PROSITE-ProRule" id="PRU01122"/>
    </source>
</evidence>
<dbReference type="GO" id="GO:0004252">
    <property type="term" value="F:serine-type endopeptidase activity"/>
    <property type="evidence" value="ECO:0007669"/>
    <property type="project" value="UniProtKB-UniRule"/>
</dbReference>
<evidence type="ECO:0000313" key="4">
    <source>
        <dbReference type="EMBL" id="ANF96475.1"/>
    </source>
</evidence>
<dbReference type="STRING" id="1616788.AR543_10985"/>
<dbReference type="Proteomes" id="UP000078148">
    <property type="component" value="Chromosome"/>
</dbReference>
<dbReference type="Gene3D" id="2.30.42.10">
    <property type="match status" value="1"/>
</dbReference>
<dbReference type="KEGG" id="pbv:AR543_10985"/>
<dbReference type="AlphaFoldDB" id="A0A172ZFR7"/>
<keyword evidence="1" id="KW-0645">Protease</keyword>
<keyword evidence="5" id="KW-1185">Reference proteome</keyword>
<dbReference type="SUPFAM" id="SSF50156">
    <property type="entry name" value="PDZ domain-like"/>
    <property type="match status" value="1"/>
</dbReference>
<dbReference type="EMBL" id="CP013023">
    <property type="protein sequence ID" value="ANF96475.1"/>
    <property type="molecule type" value="Genomic_DNA"/>
</dbReference>
<dbReference type="PROSITE" id="PS51786">
    <property type="entry name" value="LON_PROTEOLYTIC"/>
    <property type="match status" value="1"/>
</dbReference>
<dbReference type="Pfam" id="PF13180">
    <property type="entry name" value="PDZ_2"/>
    <property type="match status" value="1"/>
</dbReference>
<dbReference type="GO" id="GO:0005524">
    <property type="term" value="F:ATP binding"/>
    <property type="evidence" value="ECO:0007669"/>
    <property type="project" value="InterPro"/>
</dbReference>
<dbReference type="InterPro" id="IPR014721">
    <property type="entry name" value="Ribsml_uS5_D2-typ_fold_subgr"/>
</dbReference>
<keyword evidence="2" id="KW-1133">Transmembrane helix</keyword>
<feature type="active site" evidence="1">
    <location>
        <position position="287"/>
    </location>
</feature>
<reference evidence="5" key="1">
    <citation type="submission" date="2015-10" db="EMBL/GenBank/DDBJ databases">
        <title>Genome of Paenibacillus bovis sp. nov.</title>
        <authorList>
            <person name="Wu Z."/>
            <person name="Gao C."/>
            <person name="Liu Z."/>
            <person name="Zheng H."/>
        </authorList>
    </citation>
    <scope>NUCLEOTIDE SEQUENCE [LARGE SCALE GENOMIC DNA]</scope>
    <source>
        <strain evidence="5">BD3526</strain>
    </source>
</reference>
<dbReference type="InterPro" id="IPR036034">
    <property type="entry name" value="PDZ_sf"/>
</dbReference>
<reference evidence="4 5" key="2">
    <citation type="journal article" date="2016" name="Int. J. Syst. Evol. Microbiol.">
        <title>Paenibacillus bovis sp. nov., isolated from raw yak (Bos grunniens) milk.</title>
        <authorList>
            <person name="Gao C."/>
            <person name="Han J."/>
            <person name="Liu Z."/>
            <person name="Xu X."/>
            <person name="Hang F."/>
            <person name="Wu Z."/>
        </authorList>
    </citation>
    <scope>NUCLEOTIDE SEQUENCE [LARGE SCALE GENOMIC DNA]</scope>
    <source>
        <strain evidence="4 5">BD3526</strain>
    </source>
</reference>
<evidence type="ECO:0000259" key="3">
    <source>
        <dbReference type="PROSITE" id="PS51786"/>
    </source>
</evidence>
<dbReference type="InterPro" id="IPR027065">
    <property type="entry name" value="Lon_Prtase"/>
</dbReference>
<evidence type="ECO:0000256" key="2">
    <source>
        <dbReference type="SAM" id="Phobius"/>
    </source>
</evidence>